<dbReference type="InterPro" id="IPR003959">
    <property type="entry name" value="ATPase_AAA_core"/>
</dbReference>
<evidence type="ECO:0000256" key="7">
    <source>
        <dbReference type="ARBA" id="ARBA00040480"/>
    </source>
</evidence>
<organism evidence="9">
    <name type="scientific">Kuetzingia canaliculata</name>
    <name type="common">Red alga</name>
    <name type="synonym">Rytiphlaea canaliculata</name>
    <dbReference type="NCBI Taxonomy" id="228262"/>
    <lineage>
        <taxon>Eukaryota</taxon>
        <taxon>Rhodophyta</taxon>
        <taxon>Florideophyceae</taxon>
        <taxon>Rhodymeniophycidae</taxon>
        <taxon>Ceramiales</taxon>
        <taxon>Rhodomelaceae</taxon>
        <taxon>Amansieae</taxon>
        <taxon>Kuetzingia</taxon>
    </lineage>
</organism>
<keyword evidence="3 9" id="KW-0934">Plastid</keyword>
<feature type="domain" description="AAA+ ATPase" evidence="8">
    <location>
        <begin position="256"/>
        <end position="391"/>
    </location>
</feature>
<dbReference type="Pfam" id="PF00004">
    <property type="entry name" value="AAA"/>
    <property type="match status" value="1"/>
</dbReference>
<dbReference type="PANTHER" id="PTHR42960">
    <property type="entry name" value="YCF46 PROTEIN"/>
    <property type="match status" value="1"/>
</dbReference>
<dbReference type="GO" id="GO:0016887">
    <property type="term" value="F:ATP hydrolysis activity"/>
    <property type="evidence" value="ECO:0007669"/>
    <property type="project" value="InterPro"/>
</dbReference>
<proteinExistence type="inferred from homology"/>
<dbReference type="GO" id="GO:0009507">
    <property type="term" value="C:chloroplast"/>
    <property type="evidence" value="ECO:0007669"/>
    <property type="project" value="UniProtKB-SubCell"/>
</dbReference>
<evidence type="ECO:0000256" key="1">
    <source>
        <dbReference type="ARBA" id="ARBA00004229"/>
    </source>
</evidence>
<keyword evidence="2 9" id="KW-0150">Chloroplast</keyword>
<gene>
    <name evidence="9" type="primary">ycf46</name>
</gene>
<dbReference type="Gene3D" id="3.40.50.300">
    <property type="entry name" value="P-loop containing nucleotide triphosphate hydrolases"/>
    <property type="match status" value="1"/>
</dbReference>
<dbReference type="AlphaFoldDB" id="A0A1Z1MP95"/>
<evidence type="ECO:0000256" key="6">
    <source>
        <dbReference type="ARBA" id="ARBA00038088"/>
    </source>
</evidence>
<geneLocation type="chloroplast" evidence="9"/>
<evidence type="ECO:0000259" key="8">
    <source>
        <dbReference type="SMART" id="SM00382"/>
    </source>
</evidence>
<evidence type="ECO:0000256" key="3">
    <source>
        <dbReference type="ARBA" id="ARBA00022640"/>
    </source>
</evidence>
<dbReference type="InterPro" id="IPR027417">
    <property type="entry name" value="P-loop_NTPase"/>
</dbReference>
<dbReference type="SUPFAM" id="SSF52540">
    <property type="entry name" value="P-loop containing nucleoside triphosphate hydrolases"/>
    <property type="match status" value="1"/>
</dbReference>
<keyword evidence="4" id="KW-0547">Nucleotide-binding</keyword>
<evidence type="ECO:0000256" key="5">
    <source>
        <dbReference type="ARBA" id="ARBA00022840"/>
    </source>
</evidence>
<keyword evidence="5" id="KW-0067">ATP-binding</keyword>
<comment type="subcellular location">
    <subcellularLocation>
        <location evidence="1">Plastid</location>
        <location evidence="1">Chloroplast</location>
    </subcellularLocation>
</comment>
<dbReference type="RefSeq" id="YP_009398580.1">
    <property type="nucleotide sequence ID" value="NC_035293.1"/>
</dbReference>
<dbReference type="SMART" id="SM00382">
    <property type="entry name" value="AAA"/>
    <property type="match status" value="1"/>
</dbReference>
<protein>
    <recommendedName>
        <fullName evidence="7">Uncharacterized AAA domain-containing protein ycf46</fullName>
    </recommendedName>
</protein>
<accession>A0A1Z1MP95</accession>
<name>A0A1Z1MP95_KUECA</name>
<comment type="similarity">
    <text evidence="6">Belongs to the AAA ATPase family. Highly divergent.</text>
</comment>
<dbReference type="InterPro" id="IPR052381">
    <property type="entry name" value="AAA_domain_protein"/>
</dbReference>
<dbReference type="InterPro" id="IPR003593">
    <property type="entry name" value="AAA+_ATPase"/>
</dbReference>
<dbReference type="GO" id="GO:0005524">
    <property type="term" value="F:ATP binding"/>
    <property type="evidence" value="ECO:0007669"/>
    <property type="project" value="UniProtKB-KW"/>
</dbReference>
<dbReference type="PANTHER" id="PTHR42960:SF1">
    <property type="entry name" value="YCF46 PROTEIN"/>
    <property type="match status" value="1"/>
</dbReference>
<evidence type="ECO:0000256" key="4">
    <source>
        <dbReference type="ARBA" id="ARBA00022741"/>
    </source>
</evidence>
<dbReference type="GeneID" id="33361137"/>
<reference evidence="9" key="1">
    <citation type="journal article" date="2017" name="J. Phycol.">
        <title>Analysis of chloroplast genomes and a supermatrix inform reclassification of the Rhodomelaceae (Rhodophyta).</title>
        <authorList>
            <person name="Diaz-Tapia P."/>
            <person name="Maggs C.A."/>
            <person name="West J.A."/>
            <person name="Verbruggen H."/>
        </authorList>
    </citation>
    <scope>NUCLEOTIDE SEQUENCE</scope>
    <source>
        <strain evidence="9">PD1540</strain>
    </source>
</reference>
<sequence>MKFIEDMKVLLSSNNFLIYVTTIEEEKLEHILSNISKELFKNNICIWNFIDGYTNNPSYVKYGQKNPLEALSKINSNNIQNKQIFFLKDFSHFMKDISINRKLKNLYTELQTSNKYIIMSGTERNIPYNIQEYITCIELPLTTKHEIHLELRRLFQILDIKENNLKVSLLKAYTGFSINKVRKSLSEIITNKTNESKLLKKIQKEKKQFIQKTKIAEFYSTDKNLKYIGGLKNLKHWLQIRKLAFSKKAKTYGITIPKGILLVGVQGTGKSLSAKAIAMEWELPLLKLNISEIFTGILGESEKKVQDMINICEQISPCVLWIDEIDKIFTDNNNINDSGTSNRITNIFLTWLSEDKKQIFVVATANTTNNLPIEILRKGRLDEIFFIDLPTLEERINIFQVHLKKVRPLTWSNYNLYYLAKITKQFSGAEIEQAISEAMYFAFNANREFSTKDITKCINEMIPLAITEKQKISKLRRWGYSGKVKIG</sequence>
<evidence type="ECO:0000313" key="9">
    <source>
        <dbReference type="EMBL" id="ARW67766.1"/>
    </source>
</evidence>
<dbReference type="EMBL" id="MF101449">
    <property type="protein sequence ID" value="ARW67766.1"/>
    <property type="molecule type" value="Genomic_DNA"/>
</dbReference>
<evidence type="ECO:0000256" key="2">
    <source>
        <dbReference type="ARBA" id="ARBA00022528"/>
    </source>
</evidence>
<dbReference type="Gene3D" id="1.10.8.60">
    <property type="match status" value="1"/>
</dbReference>